<dbReference type="RefSeq" id="WP_036686365.1">
    <property type="nucleotide sequence ID" value="NZ_MKQP01000016.1"/>
</dbReference>
<reference evidence="1 2" key="1">
    <citation type="submission" date="2016-10" db="EMBL/GenBank/DDBJ databases">
        <title>Paenibacillus species isolates.</title>
        <authorList>
            <person name="Beno S.M."/>
        </authorList>
    </citation>
    <scope>NUCLEOTIDE SEQUENCE [LARGE SCALE GENOMIC DNA]</scope>
    <source>
        <strain evidence="1 2">FSL H7-0604</strain>
    </source>
</reference>
<organism evidence="1 2">
    <name type="scientific">Paenibacillus odorifer</name>
    <dbReference type="NCBI Taxonomy" id="189426"/>
    <lineage>
        <taxon>Bacteria</taxon>
        <taxon>Bacillati</taxon>
        <taxon>Bacillota</taxon>
        <taxon>Bacilli</taxon>
        <taxon>Bacillales</taxon>
        <taxon>Paenibacillaceae</taxon>
        <taxon>Paenibacillus</taxon>
    </lineage>
</organism>
<proteinExistence type="predicted"/>
<sequence length="95" mass="10662">MVDYNNNEGIGGFQQGSYRPLAIHPIDANWTRQSRFRAPTSLSVLKRVVDSGRPDFSYGLSPFTVDEQGRAILAVGQGDFELNHQYGKPYLPVYI</sequence>
<name>A0A1R0XCG5_9BACL</name>
<dbReference type="Proteomes" id="UP000187465">
    <property type="component" value="Unassembled WGS sequence"/>
</dbReference>
<dbReference type="AlphaFoldDB" id="A0A1R0XCG5"/>
<evidence type="ECO:0000313" key="2">
    <source>
        <dbReference type="Proteomes" id="UP000187465"/>
    </source>
</evidence>
<gene>
    <name evidence="1" type="ORF">BJP51_14630</name>
</gene>
<accession>A0A1R0XCG5</accession>
<dbReference type="EMBL" id="MKQP01000016">
    <property type="protein sequence ID" value="OMD32758.1"/>
    <property type="molecule type" value="Genomic_DNA"/>
</dbReference>
<protein>
    <submittedName>
        <fullName evidence="1">Uncharacterized protein</fullName>
    </submittedName>
</protein>
<evidence type="ECO:0000313" key="1">
    <source>
        <dbReference type="EMBL" id="OMD32758.1"/>
    </source>
</evidence>
<comment type="caution">
    <text evidence="1">The sequence shown here is derived from an EMBL/GenBank/DDBJ whole genome shotgun (WGS) entry which is preliminary data.</text>
</comment>